<dbReference type="GeneID" id="33062797"/>
<dbReference type="Pfam" id="PF02887">
    <property type="entry name" value="PK_C"/>
    <property type="match status" value="1"/>
</dbReference>
<dbReference type="SUPFAM" id="SSF51621">
    <property type="entry name" value="Phosphoenolpyruvate/pyruvate domain"/>
    <property type="match status" value="1"/>
</dbReference>
<dbReference type="InterPro" id="IPR015813">
    <property type="entry name" value="Pyrv/PenolPyrv_kinase-like_dom"/>
</dbReference>
<dbReference type="SUPFAM" id="SSF50800">
    <property type="entry name" value="PK beta-barrel domain-like"/>
    <property type="match status" value="1"/>
</dbReference>
<evidence type="ECO:0000259" key="23">
    <source>
        <dbReference type="Pfam" id="PF02887"/>
    </source>
</evidence>
<reference evidence="25" key="3">
    <citation type="submission" date="2019-12" db="EMBL/GenBank/DDBJ databases">
        <title>SpeciesPrimer: A bioinformatics pipeline dedicated to the design of qPCR primers for the quantification of bacterial species.</title>
        <authorList>
            <person name="Dreier M."/>
            <person name="Berthoud H."/>
            <person name="Shani N."/>
            <person name="Wechsler D."/>
            <person name="Junier P."/>
        </authorList>
    </citation>
    <scope>NUCLEOTIDE SEQUENCE</scope>
    <source>
        <strain evidence="25">FAM13073</strain>
    </source>
</reference>
<evidence type="ECO:0000313" key="27">
    <source>
        <dbReference type="EMBL" id="WEA57228.1"/>
    </source>
</evidence>
<dbReference type="NCBIfam" id="NF004978">
    <property type="entry name" value="PRK06354.1"/>
    <property type="match status" value="1"/>
</dbReference>
<dbReference type="SUPFAM" id="SSF52935">
    <property type="entry name" value="PK C-terminal domain-like"/>
    <property type="match status" value="1"/>
</dbReference>
<evidence type="ECO:0000313" key="26">
    <source>
        <dbReference type="EMBL" id="MBF7126345.1"/>
    </source>
</evidence>
<dbReference type="InterPro" id="IPR011037">
    <property type="entry name" value="Pyrv_Knase-like_insert_dom_sf"/>
</dbReference>
<dbReference type="PANTHER" id="PTHR11817">
    <property type="entry name" value="PYRUVATE KINASE"/>
    <property type="match status" value="1"/>
</dbReference>
<feature type="domain" description="Pyruvate kinase C-terminal" evidence="23">
    <location>
        <begin position="359"/>
        <end position="470"/>
    </location>
</feature>
<accession>A0A0Q1A5C5</accession>
<dbReference type="GO" id="GO:0004743">
    <property type="term" value="F:pyruvate kinase activity"/>
    <property type="evidence" value="ECO:0007669"/>
    <property type="project" value="UniProtKB-UniRule"/>
</dbReference>
<evidence type="ECO:0000256" key="5">
    <source>
        <dbReference type="ARBA" id="ARBA00008663"/>
    </source>
</evidence>
<evidence type="ECO:0000313" key="29">
    <source>
        <dbReference type="Proteomes" id="UP000472573"/>
    </source>
</evidence>
<comment type="catalytic activity">
    <reaction evidence="18 20">
        <text>pyruvate + ATP = phosphoenolpyruvate + ADP + H(+)</text>
        <dbReference type="Rhea" id="RHEA:18157"/>
        <dbReference type="ChEBI" id="CHEBI:15361"/>
        <dbReference type="ChEBI" id="CHEBI:15378"/>
        <dbReference type="ChEBI" id="CHEBI:30616"/>
        <dbReference type="ChEBI" id="CHEBI:58702"/>
        <dbReference type="ChEBI" id="CHEBI:456216"/>
        <dbReference type="EC" id="2.7.1.40"/>
    </reaction>
</comment>
<keyword evidence="14 20" id="KW-0460">Magnesium</keyword>
<evidence type="ECO:0000256" key="17">
    <source>
        <dbReference type="ARBA" id="ARBA00023317"/>
    </source>
</evidence>
<dbReference type="FunFam" id="3.20.20.60:FF:000025">
    <property type="entry name" value="Pyruvate kinase"/>
    <property type="match status" value="1"/>
</dbReference>
<comment type="cofactor">
    <cofactor evidence="1">
        <name>Mg(2+)</name>
        <dbReference type="ChEBI" id="CHEBI:18420"/>
    </cofactor>
</comment>
<keyword evidence="17 24" id="KW-0670">Pyruvate</keyword>
<keyword evidence="13" id="KW-0067">ATP-binding</keyword>
<dbReference type="InterPro" id="IPR001697">
    <property type="entry name" value="Pyr_Knase"/>
</dbReference>
<protein>
    <recommendedName>
        <fullName evidence="8 19">Pyruvate kinase</fullName>
        <ecNumber evidence="7 19">2.7.1.40</ecNumber>
    </recommendedName>
</protein>
<keyword evidence="12 20" id="KW-0418">Kinase</keyword>
<dbReference type="FunFam" id="3.50.30.10:FF:000004">
    <property type="entry name" value="Pyruvate kinase"/>
    <property type="match status" value="1"/>
</dbReference>
<dbReference type="Gene3D" id="3.20.20.60">
    <property type="entry name" value="Phosphoenolpyruvate-binding domains"/>
    <property type="match status" value="1"/>
</dbReference>
<dbReference type="UniPathway" id="UPA00109">
    <property type="reaction ID" value="UER00188"/>
</dbReference>
<dbReference type="GO" id="GO:0030955">
    <property type="term" value="F:potassium ion binding"/>
    <property type="evidence" value="ECO:0007669"/>
    <property type="project" value="UniProtKB-UniRule"/>
</dbReference>
<dbReference type="NCBIfam" id="TIGR01064">
    <property type="entry name" value="pyruv_kin"/>
    <property type="match status" value="1"/>
</dbReference>
<keyword evidence="9 20" id="KW-0808">Transferase</keyword>
<feature type="domain" description="Pyruvate kinase barrel" evidence="21">
    <location>
        <begin position="1"/>
        <end position="327"/>
    </location>
</feature>
<reference evidence="29" key="4">
    <citation type="submission" date="2020-03" db="EMBL/GenBank/DDBJ databases">
        <title>SpeciesPrimer: A bioinformatics pipeline dedicated to the design of qPCR primers for the quantification of bacterial species.</title>
        <authorList>
            <person name="Dreier M."/>
            <person name="Berthoud H."/>
            <person name="Shani N."/>
            <person name="Wechsler D."/>
            <person name="Junier P."/>
        </authorList>
    </citation>
    <scope>NUCLEOTIDE SEQUENCE [LARGE SCALE GENOMIC DNA]</scope>
    <source>
        <strain evidence="29">FAM13073</strain>
    </source>
</reference>
<evidence type="ECO:0000256" key="3">
    <source>
        <dbReference type="ARBA" id="ARBA00004997"/>
    </source>
</evidence>
<dbReference type="Proteomes" id="UP000472573">
    <property type="component" value="Unassembled WGS sequence"/>
</dbReference>
<dbReference type="FunFam" id="2.40.33.10:FF:000001">
    <property type="entry name" value="Pyruvate kinase"/>
    <property type="match status" value="1"/>
</dbReference>
<dbReference type="Pfam" id="PF00224">
    <property type="entry name" value="PK"/>
    <property type="match status" value="1"/>
</dbReference>
<dbReference type="NCBIfam" id="NF004491">
    <property type="entry name" value="PRK05826.1"/>
    <property type="match status" value="1"/>
</dbReference>
<evidence type="ECO:0000313" key="28">
    <source>
        <dbReference type="Proteomes" id="UP000196118"/>
    </source>
</evidence>
<evidence type="ECO:0000256" key="14">
    <source>
        <dbReference type="ARBA" id="ARBA00022842"/>
    </source>
</evidence>
<name>A0A0Q1A5C5_PEDPE</name>
<dbReference type="EMBL" id="CP021474">
    <property type="protein sequence ID" value="ARW19602.1"/>
    <property type="molecule type" value="Genomic_DNA"/>
</dbReference>
<gene>
    <name evidence="25" type="primary">pyk</name>
    <name evidence="25" type="ORF">GBO79_02375</name>
    <name evidence="26" type="ORF">ITQ97_00640</name>
    <name evidence="27" type="ORF">PWB86_08580</name>
    <name evidence="24" type="ORF">S100892_01029</name>
</gene>
<evidence type="ECO:0000256" key="2">
    <source>
        <dbReference type="ARBA" id="ARBA00001958"/>
    </source>
</evidence>
<evidence type="ECO:0000313" key="30">
    <source>
        <dbReference type="Proteomes" id="UP001214131"/>
    </source>
</evidence>
<comment type="pathway">
    <text evidence="3 20">Carbohydrate degradation; glycolysis; pyruvate from D-glyceraldehyde 3-phosphate: step 5/5.</text>
</comment>
<organism evidence="24 28">
    <name type="scientific">Pediococcus pentosaceus</name>
    <dbReference type="NCBI Taxonomy" id="1255"/>
    <lineage>
        <taxon>Bacteria</taxon>
        <taxon>Bacillati</taxon>
        <taxon>Bacillota</taxon>
        <taxon>Bacilli</taxon>
        <taxon>Lactobacillales</taxon>
        <taxon>Lactobacillaceae</taxon>
        <taxon>Pediococcus</taxon>
    </lineage>
</organism>
<dbReference type="GO" id="GO:0000287">
    <property type="term" value="F:magnesium ion binding"/>
    <property type="evidence" value="ECO:0007669"/>
    <property type="project" value="UniProtKB-UniRule"/>
</dbReference>
<dbReference type="Pfam" id="PF00391">
    <property type="entry name" value="PEP-utilizers"/>
    <property type="match status" value="1"/>
</dbReference>
<comment type="cofactor">
    <cofactor evidence="2">
        <name>K(+)</name>
        <dbReference type="ChEBI" id="CHEBI:29103"/>
    </cofactor>
</comment>
<evidence type="ECO:0000256" key="11">
    <source>
        <dbReference type="ARBA" id="ARBA00022741"/>
    </source>
</evidence>
<dbReference type="FunFam" id="3.40.1380.20:FF:000013">
    <property type="entry name" value="Pyruvate kinase"/>
    <property type="match status" value="1"/>
</dbReference>
<evidence type="ECO:0000313" key="24">
    <source>
        <dbReference type="EMBL" id="ARW19602.1"/>
    </source>
</evidence>
<evidence type="ECO:0000256" key="20">
    <source>
        <dbReference type="RuleBase" id="RU000504"/>
    </source>
</evidence>
<dbReference type="InterPro" id="IPR008279">
    <property type="entry name" value="PEP-util_enz_mobile_dom"/>
</dbReference>
<evidence type="ECO:0000259" key="21">
    <source>
        <dbReference type="Pfam" id="PF00224"/>
    </source>
</evidence>
<evidence type="ECO:0000259" key="22">
    <source>
        <dbReference type="Pfam" id="PF00391"/>
    </source>
</evidence>
<evidence type="ECO:0000256" key="15">
    <source>
        <dbReference type="ARBA" id="ARBA00022958"/>
    </source>
</evidence>
<dbReference type="Gene3D" id="2.40.33.10">
    <property type="entry name" value="PK beta-barrel domain-like"/>
    <property type="match status" value="1"/>
</dbReference>
<comment type="similarity">
    <text evidence="4">In the C-terminal section; belongs to the PEP-utilizing enzyme family.</text>
</comment>
<keyword evidence="11" id="KW-0547">Nucleotide-binding</keyword>
<reference evidence="26" key="5">
    <citation type="submission" date="2020-11" db="EMBL/GenBank/DDBJ databases">
        <title>Antibiotic susceptibility profiles of Pediococcus pentosaceus from various origins and their implications for the safety assessment of strains with food-technology applications.</title>
        <authorList>
            <person name="Shani N."/>
            <person name="Oberhaensli S."/>
            <person name="Arias E."/>
        </authorList>
    </citation>
    <scope>NUCLEOTIDE SEQUENCE</scope>
    <source>
        <strain evidence="26">FAM 19164</strain>
    </source>
</reference>
<evidence type="ECO:0000256" key="10">
    <source>
        <dbReference type="ARBA" id="ARBA00022723"/>
    </source>
</evidence>
<dbReference type="Gene3D" id="3.50.30.10">
    <property type="entry name" value="Phosphohistidine domain"/>
    <property type="match status" value="1"/>
</dbReference>
<dbReference type="AlphaFoldDB" id="A0A0Q1A5C5"/>
<dbReference type="EC" id="2.7.1.40" evidence="7 19"/>
<keyword evidence="10" id="KW-0479">Metal-binding</keyword>
<reference evidence="27 30" key="6">
    <citation type="submission" date="2023-02" db="EMBL/GenBank/DDBJ databases">
        <title>Comparative genomics and fermentation flavor characterization of five lactic acid bacteria reveal flavor biosynthesis metabolic pathways in fermented muskmelon puree.</title>
        <authorList>
            <person name="Yuan L."/>
            <person name="Li M."/>
            <person name="Xu X."/>
            <person name="Lao F."/>
            <person name="Wu J."/>
        </authorList>
    </citation>
    <scope>NUCLEOTIDE SEQUENCE [LARGE SCALE GENOMIC DNA]</scope>
    <source>
        <strain evidence="27 30">Ca-4</strain>
    </source>
</reference>
<feature type="domain" description="PEP-utilising enzyme mobile" evidence="22">
    <location>
        <begin position="508"/>
        <end position="577"/>
    </location>
</feature>
<dbReference type="GO" id="GO:0016301">
    <property type="term" value="F:kinase activity"/>
    <property type="evidence" value="ECO:0007669"/>
    <property type="project" value="UniProtKB-KW"/>
</dbReference>
<dbReference type="PRINTS" id="PR01050">
    <property type="entry name" value="PYRUVTKNASE"/>
</dbReference>
<keyword evidence="15" id="KW-0630">Potassium</keyword>
<evidence type="ECO:0000256" key="18">
    <source>
        <dbReference type="ARBA" id="ARBA00048152"/>
    </source>
</evidence>
<dbReference type="Proteomes" id="UP000196118">
    <property type="component" value="Chromosome"/>
</dbReference>
<dbReference type="InterPro" id="IPR015806">
    <property type="entry name" value="Pyrv_Knase_insert_dom_sf"/>
</dbReference>
<dbReference type="OMA" id="RVHHIGE"/>
<evidence type="ECO:0000256" key="9">
    <source>
        <dbReference type="ARBA" id="ARBA00022679"/>
    </source>
</evidence>
<evidence type="ECO:0000256" key="13">
    <source>
        <dbReference type="ARBA" id="ARBA00022840"/>
    </source>
</evidence>
<dbReference type="InterPro" id="IPR015793">
    <property type="entry name" value="Pyrv_Knase_brl"/>
</dbReference>
<dbReference type="InterPro" id="IPR015795">
    <property type="entry name" value="Pyrv_Knase_C"/>
</dbReference>
<evidence type="ECO:0000256" key="19">
    <source>
        <dbReference type="NCBIfam" id="TIGR01064"/>
    </source>
</evidence>
<dbReference type="GO" id="GO:0005524">
    <property type="term" value="F:ATP binding"/>
    <property type="evidence" value="ECO:0007669"/>
    <property type="project" value="UniProtKB-KW"/>
</dbReference>
<dbReference type="EMBL" id="CP118739">
    <property type="protein sequence ID" value="WEA57228.1"/>
    <property type="molecule type" value="Genomic_DNA"/>
</dbReference>
<sequence>MKKTKIVSTLGPASTSVDTIVKLIEAGANVFRFNFSHGDHEEHLGRYNMVKEAEKITGKSVGILLDTKGAEIRTTPQKDGNQEYHTNDKVRISMDDTLETTKEKIAVTYDGLFDDVHVGGHVLFDDGLLDFKIDEKDEENRELVAHATNNGVLGSRKGTNAPGVSINLPGITEKDADDIRFGLESMNINFIAASFVRKPQDVLEIRELLEEKNMEDVQIFPKIESQEGIDNTDEILKVSDGIMIARGDMGVEIPAENVPLVQKTLIKKCNAVGLPVITATQMLDSMIENPRPTRAEASDVANAVWDGTDATMLSGESANGDYPVEAVATMAKIDEKAENAMAEDGNLQINTFDQSDVTETISAAVARAAKNLGVKTIVAATQSGYTARMISKYRPDADILAITFDERVRRGLMVNWGVHPIIADRPSTTDEMFELAANKAVDLGLAKEGDLILVVAGVPVGESGTTNIMKLQLIGSKLASGQGVGDETVIGKAVVATSADEANKKAVEGGVLVTKTTDKDYLPAIEKSSALVVENGGLTSHAAVVGISMGIPVIVGVQNATSILSDDELITVDSRRGIIYHGASNSL</sequence>
<evidence type="ECO:0000313" key="25">
    <source>
        <dbReference type="EMBL" id="KAF0415186.1"/>
    </source>
</evidence>
<dbReference type="EMBL" id="WENB01000001">
    <property type="protein sequence ID" value="KAF0415186.1"/>
    <property type="molecule type" value="Genomic_DNA"/>
</dbReference>
<reference evidence="25" key="2">
    <citation type="submission" date="2019-10" db="EMBL/GenBank/DDBJ databases">
        <authorList>
            <person name="Irmler S."/>
            <person name="Berthoud H."/>
            <person name="Roetschi A."/>
            <person name="Arias E."/>
            <person name="Shani N."/>
            <person name="Wuethrich D."/>
            <person name="Bruggmann R."/>
        </authorList>
    </citation>
    <scope>NUCLEOTIDE SEQUENCE</scope>
    <source>
        <strain evidence="25">FAM13073</strain>
    </source>
</reference>
<keyword evidence="16 20" id="KW-0324">Glycolysis</keyword>
<comment type="similarity">
    <text evidence="5 20">Belongs to the pyruvate kinase family.</text>
</comment>
<evidence type="ECO:0000256" key="16">
    <source>
        <dbReference type="ARBA" id="ARBA00023152"/>
    </source>
</evidence>
<evidence type="ECO:0000256" key="7">
    <source>
        <dbReference type="ARBA" id="ARBA00012142"/>
    </source>
</evidence>
<dbReference type="Gene3D" id="3.40.1380.20">
    <property type="entry name" value="Pyruvate kinase, C-terminal domain"/>
    <property type="match status" value="1"/>
</dbReference>
<evidence type="ECO:0000256" key="4">
    <source>
        <dbReference type="ARBA" id="ARBA00006237"/>
    </source>
</evidence>
<evidence type="ECO:0000256" key="12">
    <source>
        <dbReference type="ARBA" id="ARBA00022777"/>
    </source>
</evidence>
<keyword evidence="29" id="KW-1185">Reference proteome</keyword>
<dbReference type="InterPro" id="IPR036918">
    <property type="entry name" value="Pyrv_Knase_C_sf"/>
</dbReference>
<evidence type="ECO:0000256" key="8">
    <source>
        <dbReference type="ARBA" id="ARBA00018587"/>
    </source>
</evidence>
<comment type="subunit">
    <text evidence="6">Homotetramer.</text>
</comment>
<reference evidence="24 28" key="1">
    <citation type="submission" date="2017-05" db="EMBL/GenBank/DDBJ databases">
        <title>Genome sequence of Pediococcus pentosaceus strain SRCM100892.</title>
        <authorList>
            <person name="Cho S.H."/>
        </authorList>
    </citation>
    <scope>NUCLEOTIDE SEQUENCE [LARGE SCALE GENOMIC DNA]</scope>
    <source>
        <strain evidence="24 28">SRCM100892</strain>
    </source>
</reference>
<dbReference type="Proteomes" id="UP000743107">
    <property type="component" value="Unassembled WGS sequence"/>
</dbReference>
<dbReference type="EMBL" id="JADOFV010000001">
    <property type="protein sequence ID" value="MBF7126345.1"/>
    <property type="molecule type" value="Genomic_DNA"/>
</dbReference>
<dbReference type="InterPro" id="IPR040442">
    <property type="entry name" value="Pyrv_kinase-like_dom_sf"/>
</dbReference>
<evidence type="ECO:0000256" key="6">
    <source>
        <dbReference type="ARBA" id="ARBA00011881"/>
    </source>
</evidence>
<proteinExistence type="inferred from homology"/>
<dbReference type="Proteomes" id="UP001214131">
    <property type="component" value="Chromosome"/>
</dbReference>
<evidence type="ECO:0000256" key="1">
    <source>
        <dbReference type="ARBA" id="ARBA00001946"/>
    </source>
</evidence>
<dbReference type="RefSeq" id="WP_002833398.1">
    <property type="nucleotide sequence ID" value="NZ_BEWQ01000003.1"/>
</dbReference>